<dbReference type="Gene3D" id="2.40.160.90">
    <property type="match status" value="1"/>
</dbReference>
<dbReference type="OrthoDB" id="7529687at2"/>
<name>A0A1I0MZB9_9RHOB</name>
<dbReference type="EMBL" id="FOIZ01000001">
    <property type="protein sequence ID" value="SEV93992.1"/>
    <property type="molecule type" value="Genomic_DNA"/>
</dbReference>
<keyword evidence="3" id="KW-1185">Reference proteome</keyword>
<accession>A0A1I0MZB9</accession>
<dbReference type="Proteomes" id="UP000199167">
    <property type="component" value="Unassembled WGS sequence"/>
</dbReference>
<dbReference type="Pfam" id="PF01298">
    <property type="entry name" value="TbpB_B_D"/>
    <property type="match status" value="1"/>
</dbReference>
<dbReference type="InterPro" id="IPR011250">
    <property type="entry name" value="OMP/PagP_B-barrel"/>
</dbReference>
<dbReference type="AlphaFoldDB" id="A0A1I0MZB9"/>
<gene>
    <name evidence="2" type="ORF">SAMN04488515_0322</name>
</gene>
<protein>
    <recommendedName>
        <fullName evidence="1">Transferrin-binding protein B C-lobe/N-lobe beta-barrel domain-containing protein</fullName>
    </recommendedName>
</protein>
<dbReference type="SUPFAM" id="SSF56925">
    <property type="entry name" value="OMPA-like"/>
    <property type="match status" value="1"/>
</dbReference>
<proteinExistence type="predicted"/>
<dbReference type="InterPro" id="IPR001677">
    <property type="entry name" value="TbpB_B_D"/>
</dbReference>
<evidence type="ECO:0000313" key="2">
    <source>
        <dbReference type="EMBL" id="SEV93992.1"/>
    </source>
</evidence>
<feature type="domain" description="Transferrin-binding protein B C-lobe/N-lobe beta-barrel" evidence="1">
    <location>
        <begin position="175"/>
        <end position="286"/>
    </location>
</feature>
<organism evidence="2 3">
    <name type="scientific">Cognatiyoonia koreensis</name>
    <dbReference type="NCBI Taxonomy" id="364200"/>
    <lineage>
        <taxon>Bacteria</taxon>
        <taxon>Pseudomonadati</taxon>
        <taxon>Pseudomonadota</taxon>
        <taxon>Alphaproteobacteria</taxon>
        <taxon>Rhodobacterales</taxon>
        <taxon>Paracoccaceae</taxon>
        <taxon>Cognatiyoonia</taxon>
    </lineage>
</organism>
<reference evidence="2 3" key="1">
    <citation type="submission" date="2016-10" db="EMBL/GenBank/DDBJ databases">
        <authorList>
            <person name="de Groot N.N."/>
        </authorList>
    </citation>
    <scope>NUCLEOTIDE SEQUENCE [LARGE SCALE GENOMIC DNA]</scope>
    <source>
        <strain evidence="2 3">DSM 17925</strain>
    </source>
</reference>
<dbReference type="RefSeq" id="WP_089989455.1">
    <property type="nucleotide sequence ID" value="NZ_FOIZ01000001.1"/>
</dbReference>
<dbReference type="PROSITE" id="PS51257">
    <property type="entry name" value="PROKAR_LIPOPROTEIN"/>
    <property type="match status" value="1"/>
</dbReference>
<evidence type="ECO:0000313" key="3">
    <source>
        <dbReference type="Proteomes" id="UP000199167"/>
    </source>
</evidence>
<evidence type="ECO:0000259" key="1">
    <source>
        <dbReference type="Pfam" id="PF01298"/>
    </source>
</evidence>
<sequence>MRYSASFALPCFVLLSACGGSSGQGFDTRPISAAGFATADTEIAGDYDYTLTNPQRIRITSDQTATQERTGDITLSGTVGEGPVTLTIDGETYTLERSPTNRTTYEVDDDFINLFTALPVGENVVALRVFAAVDGDFNLGGFVAGYDTNPAEVGARDGTAIYFGRSDLTLRRGFDDAFGQGTINLIVDFDDASVSGGGIIRDDELGVADFNFQDLTVSFDDAEINENGFEGTFVLSFDGGVIETNDTIYEGRFFGPNAAEVGGQFHGSIVEPLEDQDTLIDGIFVAAE</sequence>